<dbReference type="Pfam" id="PF08352">
    <property type="entry name" value="oligo_HPY"/>
    <property type="match status" value="1"/>
</dbReference>
<dbReference type="PANTHER" id="PTHR43776:SF7">
    <property type="entry name" value="D,D-DIPEPTIDE TRANSPORT ATP-BINDING PROTEIN DDPF-RELATED"/>
    <property type="match status" value="1"/>
</dbReference>
<evidence type="ECO:0000256" key="1">
    <source>
        <dbReference type="ARBA" id="ARBA00004417"/>
    </source>
</evidence>
<dbReference type="AlphaFoldDB" id="A0A3N4UHD4"/>
<dbReference type="InterPro" id="IPR003593">
    <property type="entry name" value="AAA+_ATPase"/>
</dbReference>
<dbReference type="InterPro" id="IPR050319">
    <property type="entry name" value="ABC_transp_ATP-bind"/>
</dbReference>
<reference evidence="7 8" key="1">
    <citation type="submission" date="2018-11" db="EMBL/GenBank/DDBJ databases">
        <title>Genomic Encyclopedia of Type Strains, Phase IV (KMG-IV): sequencing the most valuable type-strain genomes for metagenomic binning, comparative biology and taxonomic classification.</title>
        <authorList>
            <person name="Goeker M."/>
        </authorList>
    </citation>
    <scope>NUCLEOTIDE SEQUENCE [LARGE SCALE GENOMIC DNA]</scope>
    <source>
        <strain evidence="7 8">DSM 104731</strain>
    </source>
</reference>
<dbReference type="PANTHER" id="PTHR43776">
    <property type="entry name" value="TRANSPORT ATP-BINDING PROTEIN"/>
    <property type="match status" value="1"/>
</dbReference>
<dbReference type="PROSITE" id="PS50893">
    <property type="entry name" value="ABC_TRANSPORTER_2"/>
    <property type="match status" value="1"/>
</dbReference>
<comment type="subcellular location">
    <subcellularLocation>
        <location evidence="1">Cell inner membrane</location>
        <topology evidence="1">Peripheral membrane protein</topology>
    </subcellularLocation>
</comment>
<keyword evidence="3" id="KW-0813">Transport</keyword>
<dbReference type="InterPro" id="IPR017871">
    <property type="entry name" value="ABC_transporter-like_CS"/>
</dbReference>
<dbReference type="SMART" id="SM00382">
    <property type="entry name" value="AAA"/>
    <property type="match status" value="1"/>
</dbReference>
<dbReference type="Proteomes" id="UP000269689">
    <property type="component" value="Unassembled WGS sequence"/>
</dbReference>
<evidence type="ECO:0000313" key="8">
    <source>
        <dbReference type="Proteomes" id="UP000269689"/>
    </source>
</evidence>
<dbReference type="GO" id="GO:0005886">
    <property type="term" value="C:plasma membrane"/>
    <property type="evidence" value="ECO:0007669"/>
    <property type="project" value="UniProtKB-SubCell"/>
</dbReference>
<dbReference type="PROSITE" id="PS00211">
    <property type="entry name" value="ABC_TRANSPORTER_1"/>
    <property type="match status" value="1"/>
</dbReference>
<dbReference type="InterPro" id="IPR027417">
    <property type="entry name" value="P-loop_NTPase"/>
</dbReference>
<proteinExistence type="inferred from homology"/>
<evidence type="ECO:0000256" key="3">
    <source>
        <dbReference type="ARBA" id="ARBA00022448"/>
    </source>
</evidence>
<evidence type="ECO:0000259" key="6">
    <source>
        <dbReference type="PROSITE" id="PS50893"/>
    </source>
</evidence>
<keyword evidence="8" id="KW-1185">Reference proteome</keyword>
<organism evidence="7 8">
    <name type="scientific">Pacificibacter maritimus</name>
    <dbReference type="NCBI Taxonomy" id="762213"/>
    <lineage>
        <taxon>Bacteria</taxon>
        <taxon>Pseudomonadati</taxon>
        <taxon>Pseudomonadota</taxon>
        <taxon>Alphaproteobacteria</taxon>
        <taxon>Rhodobacterales</taxon>
        <taxon>Roseobacteraceae</taxon>
        <taxon>Pacificibacter</taxon>
    </lineage>
</organism>
<dbReference type="CDD" id="cd03257">
    <property type="entry name" value="ABC_NikE_OppD_transporters"/>
    <property type="match status" value="1"/>
</dbReference>
<keyword evidence="4" id="KW-0547">Nucleotide-binding</keyword>
<dbReference type="InterPro" id="IPR013563">
    <property type="entry name" value="Oligopep_ABC_C"/>
</dbReference>
<dbReference type="GO" id="GO:0005524">
    <property type="term" value="F:ATP binding"/>
    <property type="evidence" value="ECO:0007669"/>
    <property type="project" value="UniProtKB-KW"/>
</dbReference>
<evidence type="ECO:0000256" key="2">
    <source>
        <dbReference type="ARBA" id="ARBA00005417"/>
    </source>
</evidence>
<evidence type="ECO:0000256" key="5">
    <source>
        <dbReference type="ARBA" id="ARBA00022840"/>
    </source>
</evidence>
<dbReference type="Pfam" id="PF00005">
    <property type="entry name" value="ABC_tran"/>
    <property type="match status" value="1"/>
</dbReference>
<gene>
    <name evidence="7" type="ORF">EDD53_2293</name>
</gene>
<comment type="similarity">
    <text evidence="2">Belongs to the ABC transporter superfamily.</text>
</comment>
<comment type="caution">
    <text evidence="7">The sequence shown here is derived from an EMBL/GenBank/DDBJ whole genome shotgun (WGS) entry which is preliminary data.</text>
</comment>
<dbReference type="NCBIfam" id="TIGR01727">
    <property type="entry name" value="oligo_HPY"/>
    <property type="match status" value="1"/>
</dbReference>
<dbReference type="InterPro" id="IPR003439">
    <property type="entry name" value="ABC_transporter-like_ATP-bd"/>
</dbReference>
<dbReference type="SUPFAM" id="SSF52540">
    <property type="entry name" value="P-loop containing nucleoside triphosphate hydrolases"/>
    <property type="match status" value="1"/>
</dbReference>
<name>A0A3N4UHD4_9RHOB</name>
<dbReference type="GO" id="GO:0016887">
    <property type="term" value="F:ATP hydrolysis activity"/>
    <property type="evidence" value="ECO:0007669"/>
    <property type="project" value="InterPro"/>
</dbReference>
<protein>
    <submittedName>
        <fullName evidence="7">Oligopeptide transport system ATP-binding protein</fullName>
    </submittedName>
</protein>
<keyword evidence="5 7" id="KW-0067">ATP-binding</keyword>
<evidence type="ECO:0000313" key="7">
    <source>
        <dbReference type="EMBL" id="RPE66589.1"/>
    </source>
</evidence>
<dbReference type="EMBL" id="RKQK01000003">
    <property type="protein sequence ID" value="RPE66589.1"/>
    <property type="molecule type" value="Genomic_DNA"/>
</dbReference>
<evidence type="ECO:0000256" key="4">
    <source>
        <dbReference type="ARBA" id="ARBA00022741"/>
    </source>
</evidence>
<dbReference type="Gene3D" id="3.40.50.300">
    <property type="entry name" value="P-loop containing nucleotide triphosphate hydrolases"/>
    <property type="match status" value="1"/>
</dbReference>
<sequence>MMPNPSTPLLRVRDLSVEFKMSNSKGWPWQKPDVVHAVNGVSFDIHAGKCLGVVGESGCGKSTLIRAVAGLVPMAAGQIEFDGKTVNTAKKSDVLNLRRSVQMIFQDPVASLNPRMTVFQIVEEPSRAFFPKRSAQEHRERVMSLLDRVGIPRRNANRYPHEFSGGQCQRVGIARALAAEPRVLLCDEPVSALDVSIQAQIVNLLRELQREMDLTLIFVAHDLGIVRHISDDVLVMYLGGMMEYGPAESVVKSPSHPYSQALLSAVPVADPRVEVVPQILDGDLPSPLDLPIGCLFETRCPKAQNICRIERPASRKIGDAQVFCSQL</sequence>
<dbReference type="GO" id="GO:0015833">
    <property type="term" value="P:peptide transport"/>
    <property type="evidence" value="ECO:0007669"/>
    <property type="project" value="InterPro"/>
</dbReference>
<dbReference type="GO" id="GO:0055085">
    <property type="term" value="P:transmembrane transport"/>
    <property type="evidence" value="ECO:0007669"/>
    <property type="project" value="UniProtKB-ARBA"/>
</dbReference>
<accession>A0A3N4UHD4</accession>
<feature type="domain" description="ABC transporter" evidence="6">
    <location>
        <begin position="10"/>
        <end position="263"/>
    </location>
</feature>
<dbReference type="FunFam" id="3.40.50.300:FF:000016">
    <property type="entry name" value="Oligopeptide ABC transporter ATP-binding component"/>
    <property type="match status" value="1"/>
</dbReference>